<dbReference type="SUPFAM" id="SSF57302">
    <property type="entry name" value="Snake toxin-like"/>
    <property type="match status" value="1"/>
</dbReference>
<evidence type="ECO:0000313" key="7">
    <source>
        <dbReference type="EMBL" id="KAG5680318.1"/>
    </source>
</evidence>
<evidence type="ECO:0000256" key="2">
    <source>
        <dbReference type="ARBA" id="ARBA00022729"/>
    </source>
</evidence>
<dbReference type="AlphaFoldDB" id="A0A9J6CFC3"/>
<dbReference type="Gene3D" id="2.10.60.10">
    <property type="entry name" value="CD59"/>
    <property type="match status" value="1"/>
</dbReference>
<comment type="subcellular location">
    <subcellularLocation>
        <location evidence="1">Membrane</location>
    </subcellularLocation>
</comment>
<dbReference type="OrthoDB" id="10481734at2759"/>
<feature type="signal peptide" evidence="5">
    <location>
        <begin position="1"/>
        <end position="22"/>
    </location>
</feature>
<comment type="caution">
    <text evidence="7">The sequence shown here is derived from an EMBL/GenBank/DDBJ whole genome shotgun (WGS) entry which is preliminary data.</text>
</comment>
<dbReference type="InterPro" id="IPR000472">
    <property type="entry name" value="Activin_recp"/>
</dbReference>
<keyword evidence="4" id="KW-1133">Transmembrane helix</keyword>
<feature type="domain" description="Activin types I and II receptor" evidence="6">
    <location>
        <begin position="58"/>
        <end position="133"/>
    </location>
</feature>
<dbReference type="GO" id="GO:0016020">
    <property type="term" value="C:membrane"/>
    <property type="evidence" value="ECO:0007669"/>
    <property type="project" value="UniProtKB-SubCell"/>
</dbReference>
<evidence type="ECO:0000256" key="1">
    <source>
        <dbReference type="ARBA" id="ARBA00004370"/>
    </source>
</evidence>
<evidence type="ECO:0000256" key="3">
    <source>
        <dbReference type="ARBA" id="ARBA00023136"/>
    </source>
</evidence>
<dbReference type="InterPro" id="IPR045860">
    <property type="entry name" value="Snake_toxin-like_sf"/>
</dbReference>
<dbReference type="Proteomes" id="UP001107558">
    <property type="component" value="Chromosome 1"/>
</dbReference>
<evidence type="ECO:0000313" key="8">
    <source>
        <dbReference type="Proteomes" id="UP001107558"/>
    </source>
</evidence>
<reference evidence="7" key="1">
    <citation type="submission" date="2021-03" db="EMBL/GenBank/DDBJ databases">
        <title>Chromosome level genome of the anhydrobiotic midge Polypedilum vanderplanki.</title>
        <authorList>
            <person name="Yoshida Y."/>
            <person name="Kikawada T."/>
            <person name="Gusev O."/>
        </authorList>
    </citation>
    <scope>NUCLEOTIDE SEQUENCE</scope>
    <source>
        <strain evidence="7">NIAS01</strain>
        <tissue evidence="7">Whole body or cell culture</tissue>
    </source>
</reference>
<dbReference type="EMBL" id="JADBJN010000001">
    <property type="protein sequence ID" value="KAG5680318.1"/>
    <property type="molecule type" value="Genomic_DNA"/>
</dbReference>
<keyword evidence="4" id="KW-0812">Transmembrane</keyword>
<sequence length="177" mass="20732">MHCNIYLLLSSFTIVLINHVETKFTNDFFYKDPVKVEINAQNIQINENDSDDIQKDTITCRCNICPDLNFCLTTGACYLISKFNKDGERVHTQGCIDKSVFDDEENPYFCRSNYDFPFGYKRECCFNNLCNGNFTYPYQFQDLYNNENIFLLASVCAVIFLTLIAFILFFSCRFDLR</sequence>
<feature type="chain" id="PRO_5039908803" description="Activin types I and II receptor domain-containing protein" evidence="5">
    <location>
        <begin position="23"/>
        <end position="177"/>
    </location>
</feature>
<name>A0A9J6CFC3_POLVA</name>
<dbReference type="GO" id="GO:0004675">
    <property type="term" value="F:transmembrane receptor protein serine/threonine kinase activity"/>
    <property type="evidence" value="ECO:0007669"/>
    <property type="project" value="InterPro"/>
</dbReference>
<evidence type="ECO:0000256" key="5">
    <source>
        <dbReference type="SAM" id="SignalP"/>
    </source>
</evidence>
<keyword evidence="2 5" id="KW-0732">Signal</keyword>
<dbReference type="Pfam" id="PF01064">
    <property type="entry name" value="Activin_recp"/>
    <property type="match status" value="1"/>
</dbReference>
<evidence type="ECO:0000259" key="6">
    <source>
        <dbReference type="Pfam" id="PF01064"/>
    </source>
</evidence>
<proteinExistence type="predicted"/>
<keyword evidence="8" id="KW-1185">Reference proteome</keyword>
<keyword evidence="3 4" id="KW-0472">Membrane</keyword>
<evidence type="ECO:0000256" key="4">
    <source>
        <dbReference type="SAM" id="Phobius"/>
    </source>
</evidence>
<accession>A0A9J6CFC3</accession>
<feature type="transmembrane region" description="Helical" evidence="4">
    <location>
        <begin position="149"/>
        <end position="170"/>
    </location>
</feature>
<gene>
    <name evidence="7" type="ORF">PVAND_009830</name>
</gene>
<organism evidence="7 8">
    <name type="scientific">Polypedilum vanderplanki</name>
    <name type="common">Sleeping chironomid midge</name>
    <dbReference type="NCBI Taxonomy" id="319348"/>
    <lineage>
        <taxon>Eukaryota</taxon>
        <taxon>Metazoa</taxon>
        <taxon>Ecdysozoa</taxon>
        <taxon>Arthropoda</taxon>
        <taxon>Hexapoda</taxon>
        <taxon>Insecta</taxon>
        <taxon>Pterygota</taxon>
        <taxon>Neoptera</taxon>
        <taxon>Endopterygota</taxon>
        <taxon>Diptera</taxon>
        <taxon>Nematocera</taxon>
        <taxon>Chironomoidea</taxon>
        <taxon>Chironomidae</taxon>
        <taxon>Chironominae</taxon>
        <taxon>Polypedilum</taxon>
        <taxon>Polypedilum</taxon>
    </lineage>
</organism>
<protein>
    <recommendedName>
        <fullName evidence="6">Activin types I and II receptor domain-containing protein</fullName>
    </recommendedName>
</protein>